<comment type="caution">
    <text evidence="1">The sequence shown here is derived from an EMBL/GenBank/DDBJ whole genome shotgun (WGS) entry which is preliminary data.</text>
</comment>
<organism evidence="1 2">
    <name type="scientific">Steinernema carpocapsae</name>
    <name type="common">Entomopathogenic nematode</name>
    <dbReference type="NCBI Taxonomy" id="34508"/>
    <lineage>
        <taxon>Eukaryota</taxon>
        <taxon>Metazoa</taxon>
        <taxon>Ecdysozoa</taxon>
        <taxon>Nematoda</taxon>
        <taxon>Chromadorea</taxon>
        <taxon>Rhabditida</taxon>
        <taxon>Tylenchina</taxon>
        <taxon>Panagrolaimomorpha</taxon>
        <taxon>Strongyloidoidea</taxon>
        <taxon>Steinernematidae</taxon>
        <taxon>Steinernema</taxon>
    </lineage>
</organism>
<evidence type="ECO:0000313" key="2">
    <source>
        <dbReference type="Proteomes" id="UP000298663"/>
    </source>
</evidence>
<keyword evidence="2" id="KW-1185">Reference proteome</keyword>
<name>A0A4U8UXR1_STECR</name>
<evidence type="ECO:0000313" key="1">
    <source>
        <dbReference type="EMBL" id="TMS38192.1"/>
    </source>
</evidence>
<dbReference type="Proteomes" id="UP000298663">
    <property type="component" value="Unassembled WGS sequence"/>
</dbReference>
<gene>
    <name evidence="1" type="ORF">L596_004968</name>
</gene>
<dbReference type="EMBL" id="AZBU02000001">
    <property type="protein sequence ID" value="TMS38192.1"/>
    <property type="molecule type" value="Genomic_DNA"/>
</dbReference>
<reference evidence="1 2" key="1">
    <citation type="journal article" date="2015" name="Genome Biol.">
        <title>Comparative genomics of Steinernema reveals deeply conserved gene regulatory networks.</title>
        <authorList>
            <person name="Dillman A.R."/>
            <person name="Macchietto M."/>
            <person name="Porter C.F."/>
            <person name="Rogers A."/>
            <person name="Williams B."/>
            <person name="Antoshechkin I."/>
            <person name="Lee M.M."/>
            <person name="Goodwin Z."/>
            <person name="Lu X."/>
            <person name="Lewis E.E."/>
            <person name="Goodrich-Blair H."/>
            <person name="Stock S.P."/>
            <person name="Adams B.J."/>
            <person name="Sternberg P.W."/>
            <person name="Mortazavi A."/>
        </authorList>
    </citation>
    <scope>NUCLEOTIDE SEQUENCE [LARGE SCALE GENOMIC DNA]</scope>
    <source>
        <strain evidence="1 2">ALL</strain>
    </source>
</reference>
<sequence>MMNIKKSLIAWVEMDNFDRSGLNHYIRDVRTLRLANISEKPFAWIVNPSSANIEPRSHSHGVLQPFDIVSVTFLDPSHPGDHFTIEWTDVPMEAKHLQAKWLTDKEWCYINVFL</sequence>
<proteinExistence type="predicted"/>
<protein>
    <recommendedName>
        <fullName evidence="3">MSP domain-containing protein</fullName>
    </recommendedName>
</protein>
<dbReference type="AlphaFoldDB" id="A0A4U8UXR1"/>
<reference evidence="1 2" key="2">
    <citation type="journal article" date="2019" name="G3 (Bethesda)">
        <title>Hybrid Assembly of the Genome of the Entomopathogenic Nematode Steinernema carpocapsae Identifies the X-Chromosome.</title>
        <authorList>
            <person name="Serra L."/>
            <person name="Macchietto M."/>
            <person name="Macias-Munoz A."/>
            <person name="McGill C.J."/>
            <person name="Rodriguez I.M."/>
            <person name="Rodriguez B."/>
            <person name="Murad R."/>
            <person name="Mortazavi A."/>
        </authorList>
    </citation>
    <scope>NUCLEOTIDE SEQUENCE [LARGE SCALE GENOMIC DNA]</scope>
    <source>
        <strain evidence="1 2">ALL</strain>
    </source>
</reference>
<evidence type="ECO:0008006" key="3">
    <source>
        <dbReference type="Google" id="ProtNLM"/>
    </source>
</evidence>
<accession>A0A4U8UXR1</accession>